<evidence type="ECO:0000313" key="4">
    <source>
        <dbReference type="Proteomes" id="UP000006860"/>
    </source>
</evidence>
<reference evidence="4" key="1">
    <citation type="submission" date="2011-02" db="EMBL/GenBank/DDBJ databases">
        <title>The complete genome of Planctomyces brasiliensis DSM 5305.</title>
        <authorList>
            <person name="Lucas S."/>
            <person name="Copeland A."/>
            <person name="Lapidus A."/>
            <person name="Bruce D."/>
            <person name="Goodwin L."/>
            <person name="Pitluck S."/>
            <person name="Kyrpides N."/>
            <person name="Mavromatis K."/>
            <person name="Pagani I."/>
            <person name="Ivanova N."/>
            <person name="Ovchinnikova G."/>
            <person name="Lu M."/>
            <person name="Detter J.C."/>
            <person name="Han C."/>
            <person name="Land M."/>
            <person name="Hauser L."/>
            <person name="Markowitz V."/>
            <person name="Cheng J.-F."/>
            <person name="Hugenholtz P."/>
            <person name="Woyke T."/>
            <person name="Wu D."/>
            <person name="Tindall B."/>
            <person name="Pomrenke H.G."/>
            <person name="Brambilla E."/>
            <person name="Klenk H.-P."/>
            <person name="Eisen J.A."/>
        </authorList>
    </citation>
    <scope>NUCLEOTIDE SEQUENCE [LARGE SCALE GENOMIC DNA]</scope>
    <source>
        <strain evidence="4">ATCC 49424 / DSM 5305 / JCM 21570 / NBRC 103401 / IFAM 1448</strain>
    </source>
</reference>
<keyword evidence="2" id="KW-0812">Transmembrane</keyword>
<dbReference type="Pfam" id="PF08695">
    <property type="entry name" value="Coa1"/>
    <property type="match status" value="1"/>
</dbReference>
<keyword evidence="2" id="KW-0472">Membrane</keyword>
<keyword evidence="4" id="KW-1185">Reference proteome</keyword>
<dbReference type="HOGENOM" id="CLU_1453408_0_0_0"/>
<dbReference type="Proteomes" id="UP000006860">
    <property type="component" value="Chromosome"/>
</dbReference>
<dbReference type="STRING" id="756272.Plabr_3953"/>
<name>F0SFS3_RUBBR</name>
<proteinExistence type="predicted"/>
<feature type="transmembrane region" description="Helical" evidence="2">
    <location>
        <begin position="21"/>
        <end position="44"/>
    </location>
</feature>
<gene>
    <name evidence="3" type="ordered locus">Plabr_3953</name>
</gene>
<evidence type="ECO:0008006" key="5">
    <source>
        <dbReference type="Google" id="ProtNLM"/>
    </source>
</evidence>
<dbReference type="RefSeq" id="WP_013630247.1">
    <property type="nucleotide sequence ID" value="NC_015174.1"/>
</dbReference>
<feature type="compositionally biased region" description="Basic and acidic residues" evidence="1">
    <location>
        <begin position="144"/>
        <end position="163"/>
    </location>
</feature>
<dbReference type="KEGG" id="pbs:Plabr_3953"/>
<evidence type="ECO:0000313" key="3">
    <source>
        <dbReference type="EMBL" id="ADY61530.1"/>
    </source>
</evidence>
<dbReference type="eggNOG" id="COG2373">
    <property type="taxonomic scope" value="Bacteria"/>
</dbReference>
<dbReference type="OrthoDB" id="1178263at2"/>
<keyword evidence="2" id="KW-1133">Transmembrane helix</keyword>
<evidence type="ECO:0000256" key="2">
    <source>
        <dbReference type="SAM" id="Phobius"/>
    </source>
</evidence>
<dbReference type="AlphaFoldDB" id="F0SFS3"/>
<feature type="region of interest" description="Disordered" evidence="1">
    <location>
        <begin position="140"/>
        <end position="186"/>
    </location>
</feature>
<feature type="compositionally biased region" description="Acidic residues" evidence="1">
    <location>
        <begin position="176"/>
        <end position="186"/>
    </location>
</feature>
<accession>F0SFS3</accession>
<sequence length="186" mass="20061">MSQPQPAERVDFFEWAWKHKLMMLPIVLALMLSVCGGVVGMIYISALSGVRENPLHREAVTIASENEQVRKALGEPMAGGFIESGTINIDEEAQFGSADIEIPISGPLGRGRLIVEGKLAEGNWSVEKLTASLENGQVIPLVDEQTKADKAAAENSEPEKADTDQSDVENAQPDSAESDSEQPESE</sequence>
<protein>
    <recommendedName>
        <fullName evidence="5">Cytochrome oxidase complex assembly protein 1</fullName>
    </recommendedName>
</protein>
<organism evidence="3 4">
    <name type="scientific">Rubinisphaera brasiliensis (strain ATCC 49424 / DSM 5305 / JCM 21570 / IAM 15109 / NBRC 103401 / IFAM 1448)</name>
    <name type="common">Planctomyces brasiliensis</name>
    <dbReference type="NCBI Taxonomy" id="756272"/>
    <lineage>
        <taxon>Bacteria</taxon>
        <taxon>Pseudomonadati</taxon>
        <taxon>Planctomycetota</taxon>
        <taxon>Planctomycetia</taxon>
        <taxon>Planctomycetales</taxon>
        <taxon>Planctomycetaceae</taxon>
        <taxon>Rubinisphaera</taxon>
    </lineage>
</organism>
<dbReference type="EMBL" id="CP002546">
    <property type="protein sequence ID" value="ADY61530.1"/>
    <property type="molecule type" value="Genomic_DNA"/>
</dbReference>
<dbReference type="InterPro" id="IPR014807">
    <property type="entry name" value="Coa1"/>
</dbReference>
<evidence type="ECO:0000256" key="1">
    <source>
        <dbReference type="SAM" id="MobiDB-lite"/>
    </source>
</evidence>